<keyword evidence="3" id="KW-0479">Metal-binding</keyword>
<dbReference type="AlphaFoldDB" id="A0A7I8VEM7"/>
<keyword evidence="5" id="KW-0862">Zinc</keyword>
<dbReference type="InterPro" id="IPR001841">
    <property type="entry name" value="Znf_RING"/>
</dbReference>
<feature type="transmembrane region" description="Helical" evidence="9">
    <location>
        <begin position="152"/>
        <end position="169"/>
    </location>
</feature>
<dbReference type="Gene3D" id="3.30.40.10">
    <property type="entry name" value="Zinc/RING finger domain, C3HC4 (zinc finger)"/>
    <property type="match status" value="1"/>
</dbReference>
<dbReference type="Pfam" id="PF13639">
    <property type="entry name" value="zf-RING_2"/>
    <property type="match status" value="1"/>
</dbReference>
<dbReference type="InterPro" id="IPR025754">
    <property type="entry name" value="TRC8_N_dom"/>
</dbReference>
<feature type="transmembrane region" description="Helical" evidence="9">
    <location>
        <begin position="344"/>
        <end position="363"/>
    </location>
</feature>
<keyword evidence="6 9" id="KW-1133">Transmembrane helix</keyword>
<feature type="transmembrane region" description="Helical" evidence="9">
    <location>
        <begin position="280"/>
        <end position="299"/>
    </location>
</feature>
<evidence type="ECO:0000256" key="9">
    <source>
        <dbReference type="SAM" id="Phobius"/>
    </source>
</evidence>
<dbReference type="Proteomes" id="UP000549394">
    <property type="component" value="Unassembled WGS sequence"/>
</dbReference>
<feature type="transmembrane region" description="Helical" evidence="9">
    <location>
        <begin position="210"/>
        <end position="234"/>
    </location>
</feature>
<feature type="transmembrane region" description="Helical" evidence="9">
    <location>
        <begin position="59"/>
        <end position="80"/>
    </location>
</feature>
<name>A0A7I8VEM7_9ANNE</name>
<evidence type="ECO:0000313" key="12">
    <source>
        <dbReference type="Proteomes" id="UP000549394"/>
    </source>
</evidence>
<dbReference type="PANTHER" id="PTHR22763:SF191">
    <property type="entry name" value="RING FINGER PROTEIN 145 HOMOLOG"/>
    <property type="match status" value="1"/>
</dbReference>
<dbReference type="EMBL" id="CAJFCJ010000003">
    <property type="protein sequence ID" value="CAD5112993.1"/>
    <property type="molecule type" value="Genomic_DNA"/>
</dbReference>
<comment type="caution">
    <text evidence="11">The sequence shown here is derived from an EMBL/GenBank/DDBJ whole genome shotgun (WGS) entry which is preliminary data.</text>
</comment>
<evidence type="ECO:0000256" key="5">
    <source>
        <dbReference type="ARBA" id="ARBA00022833"/>
    </source>
</evidence>
<evidence type="ECO:0000256" key="2">
    <source>
        <dbReference type="ARBA" id="ARBA00022692"/>
    </source>
</evidence>
<evidence type="ECO:0000256" key="6">
    <source>
        <dbReference type="ARBA" id="ARBA00022989"/>
    </source>
</evidence>
<dbReference type="PROSITE" id="PS50089">
    <property type="entry name" value="ZF_RING_2"/>
    <property type="match status" value="1"/>
</dbReference>
<sequence>MPSMKLLSSDAITRLMSILLKVPALFIAEAWYRTNPDDLTTEYSKRIQEMNIRHSHEELFVMIMYYGSLLLAAAVLILPLKRLVTLYKHIASALLLIAAHFLSQIYVQEEQTSSIKNVLDDIKSLQRIGVHLMGQCCLAATISYLIQLNSAFRISLLVYALPIVGRILGFETNQLQRLHNSAFIIAIFLVVSFLFNNVPKVLDKVRLELARAFLAVQVIGTVPFVIAMLMQLLIPVQFLTFWLLLFAVQAYKYVGGAWLISKRWLVLLLASVVDSCQTPISLVGLCITISYVSYLVITVSRMFLQGNRRPIADNTSSNGWTEGLTMFLLAVQTGMIELKQQERAFLMVIILFIVLSSLIQSVYEMTDPLLLTLGASQNKSVFKHVRAVALCTILWLAPLYMTRAICKQFDLDFWLLVVVSSCVLTSVQVFGSLFVYVLFIYDAIRARPMASLDDVVYYAKAATRTLEFLVAVFVVAYGIRETLFGDWSLVNTFILIIHCYCNVWLRLQSGWKSYLQRREAVKRVSSLPVATDEELEEFNDVCPICYNKLTSSACSTPCKHYFHALCLRKWFYVQDSCPLCHSKIDIKQ</sequence>
<feature type="transmembrane region" description="Helical" evidence="9">
    <location>
        <begin position="86"/>
        <end position="107"/>
    </location>
</feature>
<evidence type="ECO:0000256" key="8">
    <source>
        <dbReference type="PROSITE-ProRule" id="PRU00175"/>
    </source>
</evidence>
<evidence type="ECO:0000256" key="3">
    <source>
        <dbReference type="ARBA" id="ARBA00022723"/>
    </source>
</evidence>
<feature type="transmembrane region" description="Helical" evidence="9">
    <location>
        <begin position="181"/>
        <end position="198"/>
    </location>
</feature>
<keyword evidence="4 8" id="KW-0863">Zinc-finger</keyword>
<dbReference type="InterPro" id="IPR050731">
    <property type="entry name" value="HRD1_E3_ubiq-ligases"/>
</dbReference>
<evidence type="ECO:0000313" key="11">
    <source>
        <dbReference type="EMBL" id="CAD5112993.1"/>
    </source>
</evidence>
<proteinExistence type="predicted"/>
<keyword evidence="7 9" id="KW-0472">Membrane</keyword>
<reference evidence="11 12" key="1">
    <citation type="submission" date="2020-08" db="EMBL/GenBank/DDBJ databases">
        <authorList>
            <person name="Hejnol A."/>
        </authorList>
    </citation>
    <scope>NUCLEOTIDE SEQUENCE [LARGE SCALE GENOMIC DNA]</scope>
</reference>
<feature type="transmembrane region" description="Helical" evidence="9">
    <location>
        <begin position="241"/>
        <end position="260"/>
    </location>
</feature>
<protein>
    <submittedName>
        <fullName evidence="11">DgyrCDS2196</fullName>
    </submittedName>
</protein>
<comment type="subcellular location">
    <subcellularLocation>
        <location evidence="1">Membrane</location>
        <topology evidence="1">Multi-pass membrane protein</topology>
    </subcellularLocation>
</comment>
<feature type="domain" description="RING-type" evidence="10">
    <location>
        <begin position="542"/>
        <end position="581"/>
    </location>
</feature>
<dbReference type="SUPFAM" id="SSF57850">
    <property type="entry name" value="RING/U-box"/>
    <property type="match status" value="1"/>
</dbReference>
<evidence type="ECO:0000256" key="4">
    <source>
        <dbReference type="ARBA" id="ARBA00022771"/>
    </source>
</evidence>
<accession>A0A7I8VEM7</accession>
<dbReference type="GO" id="GO:0012505">
    <property type="term" value="C:endomembrane system"/>
    <property type="evidence" value="ECO:0007669"/>
    <property type="project" value="TreeGrafter"/>
</dbReference>
<feature type="transmembrane region" description="Helical" evidence="9">
    <location>
        <begin position="413"/>
        <end position="441"/>
    </location>
</feature>
<dbReference type="InterPro" id="IPR013083">
    <property type="entry name" value="Znf_RING/FYVE/PHD"/>
</dbReference>
<dbReference type="SMART" id="SM00184">
    <property type="entry name" value="RING"/>
    <property type="match status" value="1"/>
</dbReference>
<dbReference type="PANTHER" id="PTHR22763">
    <property type="entry name" value="RING ZINC FINGER PROTEIN"/>
    <property type="match status" value="1"/>
</dbReference>
<dbReference type="GO" id="GO:0043161">
    <property type="term" value="P:proteasome-mediated ubiquitin-dependent protein catabolic process"/>
    <property type="evidence" value="ECO:0007669"/>
    <property type="project" value="TreeGrafter"/>
</dbReference>
<dbReference type="GO" id="GO:0036503">
    <property type="term" value="P:ERAD pathway"/>
    <property type="evidence" value="ECO:0007669"/>
    <property type="project" value="TreeGrafter"/>
</dbReference>
<dbReference type="GO" id="GO:0008270">
    <property type="term" value="F:zinc ion binding"/>
    <property type="evidence" value="ECO:0007669"/>
    <property type="project" value="UniProtKB-KW"/>
</dbReference>
<dbReference type="GO" id="GO:0061630">
    <property type="term" value="F:ubiquitin protein ligase activity"/>
    <property type="evidence" value="ECO:0007669"/>
    <property type="project" value="TreeGrafter"/>
</dbReference>
<keyword evidence="2 9" id="KW-0812">Transmembrane</keyword>
<keyword evidence="12" id="KW-1185">Reference proteome</keyword>
<organism evidence="11 12">
    <name type="scientific">Dimorphilus gyrociliatus</name>
    <dbReference type="NCBI Taxonomy" id="2664684"/>
    <lineage>
        <taxon>Eukaryota</taxon>
        <taxon>Metazoa</taxon>
        <taxon>Spiralia</taxon>
        <taxon>Lophotrochozoa</taxon>
        <taxon>Annelida</taxon>
        <taxon>Polychaeta</taxon>
        <taxon>Polychaeta incertae sedis</taxon>
        <taxon>Dinophilidae</taxon>
        <taxon>Dimorphilus</taxon>
    </lineage>
</organism>
<feature type="transmembrane region" description="Helical" evidence="9">
    <location>
        <begin position="128"/>
        <end position="146"/>
    </location>
</feature>
<dbReference type="GO" id="GO:0016020">
    <property type="term" value="C:membrane"/>
    <property type="evidence" value="ECO:0007669"/>
    <property type="project" value="UniProtKB-SubCell"/>
</dbReference>
<gene>
    <name evidence="11" type="ORF">DGYR_LOCUS2046</name>
</gene>
<dbReference type="OrthoDB" id="4752984at2759"/>
<evidence type="ECO:0000256" key="1">
    <source>
        <dbReference type="ARBA" id="ARBA00004141"/>
    </source>
</evidence>
<feature type="transmembrane region" description="Helical" evidence="9">
    <location>
        <begin position="383"/>
        <end position="401"/>
    </location>
</feature>
<evidence type="ECO:0000259" key="10">
    <source>
        <dbReference type="PROSITE" id="PS50089"/>
    </source>
</evidence>
<evidence type="ECO:0000256" key="7">
    <source>
        <dbReference type="ARBA" id="ARBA00023136"/>
    </source>
</evidence>
<dbReference type="Pfam" id="PF13705">
    <property type="entry name" value="TRC8_N"/>
    <property type="match status" value="1"/>
</dbReference>